<protein>
    <submittedName>
        <fullName evidence="2">Uncharacterized protein</fullName>
    </submittedName>
</protein>
<evidence type="ECO:0000313" key="3">
    <source>
        <dbReference type="Proteomes" id="UP000694380"/>
    </source>
</evidence>
<keyword evidence="3" id="KW-1185">Reference proteome</keyword>
<dbReference type="Ensembl" id="ENSCPBT00000024254.1">
    <property type="protein sequence ID" value="ENSCPBP00000020604.1"/>
    <property type="gene ID" value="ENSCPBG00000014823.1"/>
</dbReference>
<sequence length="92" mass="10162">PDTHSLPGCQWHQTSNQPSTLQIRTPEQSTSLSLPSSWDYRHTPPCPTYTEYYGSGASCPCSPPWAGFLGWTESSMMYQGYGTPTMHCGDSI</sequence>
<proteinExistence type="predicted"/>
<organism evidence="2 3">
    <name type="scientific">Chrysemys picta bellii</name>
    <name type="common">Western painted turtle</name>
    <name type="synonym">Emys bellii</name>
    <dbReference type="NCBI Taxonomy" id="8478"/>
    <lineage>
        <taxon>Eukaryota</taxon>
        <taxon>Metazoa</taxon>
        <taxon>Chordata</taxon>
        <taxon>Craniata</taxon>
        <taxon>Vertebrata</taxon>
        <taxon>Euteleostomi</taxon>
        <taxon>Archelosauria</taxon>
        <taxon>Testudinata</taxon>
        <taxon>Testudines</taxon>
        <taxon>Cryptodira</taxon>
        <taxon>Durocryptodira</taxon>
        <taxon>Testudinoidea</taxon>
        <taxon>Emydidae</taxon>
        <taxon>Chrysemys</taxon>
    </lineage>
</organism>
<dbReference type="Proteomes" id="UP000694380">
    <property type="component" value="Unplaced"/>
</dbReference>
<feature type="region of interest" description="Disordered" evidence="1">
    <location>
        <begin position="1"/>
        <end position="36"/>
    </location>
</feature>
<evidence type="ECO:0000256" key="1">
    <source>
        <dbReference type="SAM" id="MobiDB-lite"/>
    </source>
</evidence>
<reference evidence="2" key="2">
    <citation type="submission" date="2025-09" db="UniProtKB">
        <authorList>
            <consortium name="Ensembl"/>
        </authorList>
    </citation>
    <scope>IDENTIFICATION</scope>
</reference>
<accession>A0A8C3HMM0</accession>
<evidence type="ECO:0000313" key="2">
    <source>
        <dbReference type="Ensembl" id="ENSCPBP00000020604.1"/>
    </source>
</evidence>
<reference evidence="2" key="1">
    <citation type="submission" date="2025-08" db="UniProtKB">
        <authorList>
            <consortium name="Ensembl"/>
        </authorList>
    </citation>
    <scope>IDENTIFICATION</scope>
</reference>
<dbReference type="AlphaFoldDB" id="A0A8C3HMM0"/>
<dbReference type="GeneTree" id="ENSGT01030000239770"/>
<feature type="compositionally biased region" description="Polar residues" evidence="1">
    <location>
        <begin position="11"/>
        <end position="36"/>
    </location>
</feature>
<name>A0A8C3HMM0_CHRPI</name>